<evidence type="ECO:0000313" key="2">
    <source>
        <dbReference type="EMBL" id="KOB69895.1"/>
    </source>
</evidence>
<feature type="compositionally biased region" description="Basic and acidic residues" evidence="1">
    <location>
        <begin position="99"/>
        <end position="166"/>
    </location>
</feature>
<accession>A0A0L7L3A0</accession>
<feature type="region of interest" description="Disordered" evidence="1">
    <location>
        <begin position="63"/>
        <end position="166"/>
    </location>
</feature>
<keyword evidence="3" id="KW-1185">Reference proteome</keyword>
<dbReference type="Proteomes" id="UP000037510">
    <property type="component" value="Unassembled WGS sequence"/>
</dbReference>
<evidence type="ECO:0000313" key="3">
    <source>
        <dbReference type="Proteomes" id="UP000037510"/>
    </source>
</evidence>
<dbReference type="EMBL" id="JTDY01003241">
    <property type="protein sequence ID" value="KOB69895.1"/>
    <property type="molecule type" value="Genomic_DNA"/>
</dbReference>
<gene>
    <name evidence="2" type="ORF">OBRU01_15439</name>
</gene>
<feature type="region of interest" description="Disordered" evidence="1">
    <location>
        <begin position="883"/>
        <end position="903"/>
    </location>
</feature>
<name>A0A0L7L3A0_OPEBR</name>
<reference evidence="2 3" key="1">
    <citation type="journal article" date="2015" name="Genome Biol. Evol.">
        <title>The genome of winter moth (Operophtera brumata) provides a genomic perspective on sexual dimorphism and phenology.</title>
        <authorList>
            <person name="Derks M.F."/>
            <person name="Smit S."/>
            <person name="Salis L."/>
            <person name="Schijlen E."/>
            <person name="Bossers A."/>
            <person name="Mateman C."/>
            <person name="Pijl A.S."/>
            <person name="de Ridder D."/>
            <person name="Groenen M.A."/>
            <person name="Visser M.E."/>
            <person name="Megens H.J."/>
        </authorList>
    </citation>
    <scope>NUCLEOTIDE SEQUENCE [LARGE SCALE GENOMIC DNA]</scope>
    <source>
        <strain evidence="2">WM2013NL</strain>
        <tissue evidence="2">Head and thorax</tissue>
    </source>
</reference>
<sequence length="1058" mass="122187">MILMPGFTFSGSLSQSNIEINSSIAVNVTDLNHKIVGLEQQLSEVTRTCREFIYLDGSRRDSQSVVTNEPKYPIPKDGSSMRKDGLPVQKDSLSIRNDGSTRREPQRVEAKILYKKAESRYGKSDESDYTTKHNKEIYDDTQNSRDYDETNTKKSKIKERSKVDSRDKHFHMNQNFRKIKSQSSFENIASAYSTSNFNSLSELREVHQSDPVCSGSHKRELTAHRHRRQEKHNEQLKKNMPRNFERRCEDRQVRHSMNRKSKHGANDVDQHFIADIIKKQYEPVKMFGRRESKLSEFSEPMCRDRECSHYENMQDDGDLCYCCYRGCNSSKHRRHSDKSDAKSVCDTRLYSSKINPLLKCRLVHADAYNNSELYDLIPVKEKSSPKTRRKFTQDNLANSANYHIYRELLPSPRTHKPRLNLKAQNYTESNIDFVRQGKSRRISPKRHQKYQEPIETLDSDYSSQIIHTEKNKQRQKLLSKQKQINEEMGTMSSLQYPQQSYIETPNNTVDPALNKTQETVSSTDKTDRALCEIKDILQTFLQEIKKEASSSGKSDISMKITENYVPNKNPQVNTSVMPNSGHIYNHYSAPQCSSAPTPFIPPYPNACCYPVLPMYPMNCMQNGYVLPSQSYTCACANQTEDRQRRKAENKINKNITDNETLASDTDQLIKEIYKFVAQSPTFSRKQEHSGVTENDTRNSFENKVFTCRGTDGNVQVSKHDVIVGTPKIKCFSKSCEAIGSLMGSDLYSGTKATYSDTVLENLSLEATATTSVTELSIKRSGKVKTKHNKFGKVLRSFRLFNKKKKESIQDISESESTIDVEINKKPPFRQEITNYMMQGQEYYRPPPVQEYYRHPQYRHDPIPPFNPAMQNSPTPSVTYPYHDSRMQPQKRPSPHYHSGYPSAPPFTNAYESHNQIQTQVPLCLKEIEVKSMSTQSERKMSFFRKIKQKMQQPVEQTRLHSANNYATQTTTKKPGIWKTLQTKAMEANRMDPLAYSYREQKKIAEGNVKMTNTMLQQMFKRRNPFSPKNLILKTMLGKGKPSFADPTDPRNYRTSMFL</sequence>
<organism evidence="2 3">
    <name type="scientific">Operophtera brumata</name>
    <name type="common">Winter moth</name>
    <name type="synonym">Phalaena brumata</name>
    <dbReference type="NCBI Taxonomy" id="104452"/>
    <lineage>
        <taxon>Eukaryota</taxon>
        <taxon>Metazoa</taxon>
        <taxon>Ecdysozoa</taxon>
        <taxon>Arthropoda</taxon>
        <taxon>Hexapoda</taxon>
        <taxon>Insecta</taxon>
        <taxon>Pterygota</taxon>
        <taxon>Neoptera</taxon>
        <taxon>Endopterygota</taxon>
        <taxon>Lepidoptera</taxon>
        <taxon>Glossata</taxon>
        <taxon>Ditrysia</taxon>
        <taxon>Geometroidea</taxon>
        <taxon>Geometridae</taxon>
        <taxon>Larentiinae</taxon>
        <taxon>Operophtera</taxon>
    </lineage>
</organism>
<evidence type="ECO:0000256" key="1">
    <source>
        <dbReference type="SAM" id="MobiDB-lite"/>
    </source>
</evidence>
<protein>
    <submittedName>
        <fullName evidence="2">Uncharacterized protein</fullName>
    </submittedName>
</protein>
<proteinExistence type="predicted"/>
<feature type="region of interest" description="Disordered" evidence="1">
    <location>
        <begin position="208"/>
        <end position="234"/>
    </location>
</feature>
<dbReference type="AlphaFoldDB" id="A0A0L7L3A0"/>
<comment type="caution">
    <text evidence="2">The sequence shown here is derived from an EMBL/GenBank/DDBJ whole genome shotgun (WGS) entry which is preliminary data.</text>
</comment>